<evidence type="ECO:0000313" key="1">
    <source>
        <dbReference type="EMBL" id="NNF07978.1"/>
    </source>
</evidence>
<dbReference type="Proteomes" id="UP000547674">
    <property type="component" value="Unassembled WGS sequence"/>
</dbReference>
<dbReference type="InterPro" id="IPR014917">
    <property type="entry name" value="DUF1800"/>
</dbReference>
<reference evidence="1 2" key="1">
    <citation type="submission" date="2020-03" db="EMBL/GenBank/DDBJ databases">
        <title>Metabolic flexibility allows generalist bacteria to become dominant in a frequently disturbed ecosystem.</title>
        <authorList>
            <person name="Chen Y.-J."/>
            <person name="Leung P.M."/>
            <person name="Bay S.K."/>
            <person name="Hugenholtz P."/>
            <person name="Kessler A.J."/>
            <person name="Shelley G."/>
            <person name="Waite D.W."/>
            <person name="Cook P.L."/>
            <person name="Greening C."/>
        </authorList>
    </citation>
    <scope>NUCLEOTIDE SEQUENCE [LARGE SCALE GENOMIC DNA]</scope>
    <source>
        <strain evidence="1">SS_bin_28</strain>
    </source>
</reference>
<comment type="caution">
    <text evidence="1">The sequence shown here is derived from an EMBL/GenBank/DDBJ whole genome shotgun (WGS) entry which is preliminary data.</text>
</comment>
<sequence length="567" mass="64450">MHRFKVYLTFTLVLILHTSWGSIPHASADALPEAELEKRLSALDDLRSTALQSSEALAPPEALRLLNIDTPPLGGGIEEHPKAGASNPNPLGWGPWQGPIDLFVASQLANRGIIGATYEEIQHLQSLGLEGAVAYLLAPEPLPEPPGDWVFEPLPDFRNLTPAEQDAIIEEYRYRGEYLRVWWAEHIIENQVGLTETMTHFWHDHFSTELQVVFIPQSVYKQNDLFRRYALGNFRELVREVSKDPAMLIYLNGNLNRVGNPNENYARELLELFTMGEEAPYTQTDVEEVARACTGYVTDGLNTFFQPAYHDYLTKTVLGQTGNWNLDDVIDIIFEQEETAEFICRKLYHWFVDDNPSDSDIQNLAGILRANDYEVAPVLRTIFSSKHLLDTKQFRGSLIRDGLDLYAGQIRKFHVGNFKPTNDIEGLPSRWIRYQMFAYEHALLDPPNVAGWPGHRSWINTFTLPLRKNLSASLIDGGIGDTEFGFRVNVLTETMRFRDPNDVFLLVDDLSLLCFGRPPSPETKAIMVEAVLQGAEPYDWSIYLPDSAARLRDLYNLVVRLPDYQLK</sequence>
<dbReference type="AlphaFoldDB" id="A0A7Y2EGM3"/>
<dbReference type="Pfam" id="PF08811">
    <property type="entry name" value="DUF1800"/>
    <property type="match status" value="1"/>
</dbReference>
<organism evidence="1 2">
    <name type="scientific">Eiseniibacteriota bacterium</name>
    <dbReference type="NCBI Taxonomy" id="2212470"/>
    <lineage>
        <taxon>Bacteria</taxon>
        <taxon>Candidatus Eiseniibacteriota</taxon>
    </lineage>
</organism>
<name>A0A7Y2EGM3_UNCEI</name>
<accession>A0A7Y2EGM3</accession>
<evidence type="ECO:0000313" key="2">
    <source>
        <dbReference type="Proteomes" id="UP000547674"/>
    </source>
</evidence>
<protein>
    <submittedName>
        <fullName evidence="1">DUF1800 domain-containing protein</fullName>
    </submittedName>
</protein>
<gene>
    <name evidence="1" type="ORF">HKN21_14540</name>
</gene>
<dbReference type="EMBL" id="JABDJR010000586">
    <property type="protein sequence ID" value="NNF07978.1"/>
    <property type="molecule type" value="Genomic_DNA"/>
</dbReference>
<proteinExistence type="predicted"/>